<organism evidence="2 3">
    <name type="scientific">Xylona heveae (strain CBS 132557 / TC161)</name>
    <dbReference type="NCBI Taxonomy" id="1328760"/>
    <lineage>
        <taxon>Eukaryota</taxon>
        <taxon>Fungi</taxon>
        <taxon>Dikarya</taxon>
        <taxon>Ascomycota</taxon>
        <taxon>Pezizomycotina</taxon>
        <taxon>Xylonomycetes</taxon>
        <taxon>Xylonales</taxon>
        <taxon>Xylonaceae</taxon>
        <taxon>Xylona</taxon>
    </lineage>
</organism>
<keyword evidence="1" id="KW-1133">Transmembrane helix</keyword>
<dbReference type="EMBL" id="KV407459">
    <property type="protein sequence ID" value="KZF22062.1"/>
    <property type="molecule type" value="Genomic_DNA"/>
</dbReference>
<name>A0A165GDI6_XYLHT</name>
<evidence type="ECO:0000256" key="1">
    <source>
        <dbReference type="SAM" id="Phobius"/>
    </source>
</evidence>
<dbReference type="InParanoid" id="A0A165GDI6"/>
<evidence type="ECO:0000313" key="2">
    <source>
        <dbReference type="EMBL" id="KZF22062.1"/>
    </source>
</evidence>
<protein>
    <recommendedName>
        <fullName evidence="4">Transmembrane protein</fullName>
    </recommendedName>
</protein>
<evidence type="ECO:0008006" key="4">
    <source>
        <dbReference type="Google" id="ProtNLM"/>
    </source>
</evidence>
<reference evidence="2 3" key="1">
    <citation type="journal article" date="2016" name="Fungal Biol.">
        <title>The genome of Xylona heveae provides a window into fungal endophytism.</title>
        <authorList>
            <person name="Gazis R."/>
            <person name="Kuo A."/>
            <person name="Riley R."/>
            <person name="LaButti K."/>
            <person name="Lipzen A."/>
            <person name="Lin J."/>
            <person name="Amirebrahimi M."/>
            <person name="Hesse C.N."/>
            <person name="Spatafora J.W."/>
            <person name="Henrissat B."/>
            <person name="Hainaut M."/>
            <person name="Grigoriev I.V."/>
            <person name="Hibbett D.S."/>
        </authorList>
    </citation>
    <scope>NUCLEOTIDE SEQUENCE [LARGE SCALE GENOMIC DNA]</scope>
    <source>
        <strain evidence="2 3">TC161</strain>
    </source>
</reference>
<accession>A0A165GDI6</accession>
<dbReference type="Proteomes" id="UP000076632">
    <property type="component" value="Unassembled WGS sequence"/>
</dbReference>
<sequence>MFLYVDHEAFRTVWGITRGVVMMVMGMVWWWWWWWWWWWRYSDLSRRMDFERSFLIGHHLNLRRTSMQLCSDSSSPRFPSIFLLASICVSEAHEAFRMVGEYHDRCNYGRGRGGGGGSSSGGVDTRTIDV</sequence>
<evidence type="ECO:0000313" key="3">
    <source>
        <dbReference type="Proteomes" id="UP000076632"/>
    </source>
</evidence>
<dbReference type="RefSeq" id="XP_018187617.1">
    <property type="nucleotide sequence ID" value="XM_018329220.1"/>
</dbReference>
<proteinExistence type="predicted"/>
<feature type="transmembrane region" description="Helical" evidence="1">
    <location>
        <begin position="20"/>
        <end position="39"/>
    </location>
</feature>
<gene>
    <name evidence="2" type="ORF">L228DRAFT_145780</name>
</gene>
<keyword evidence="3" id="KW-1185">Reference proteome</keyword>
<keyword evidence="1" id="KW-0472">Membrane</keyword>
<dbReference type="GeneID" id="28894357"/>
<dbReference type="AlphaFoldDB" id="A0A165GDI6"/>
<keyword evidence="1" id="KW-0812">Transmembrane</keyword>